<proteinExistence type="inferred from homology"/>
<dbReference type="STRING" id="1293890.TALK_00420"/>
<dbReference type="InterPro" id="IPR006442">
    <property type="entry name" value="Antitoxin_Phd/YefM"/>
</dbReference>
<dbReference type="NCBIfam" id="TIGR01552">
    <property type="entry name" value="phd_fam"/>
    <property type="match status" value="1"/>
</dbReference>
<keyword evidence="4" id="KW-1185">Reference proteome</keyword>
<sequence>MKIVKMHDAKSQLSALIRAAEEGEEIIISRGNEPVARLTAIHRNARIPGLLKGKLAIPDGVFDPLLDDEIAAWEN</sequence>
<organism evidence="3 4">
    <name type="scientific">Thalassospira alkalitolerans</name>
    <dbReference type="NCBI Taxonomy" id="1293890"/>
    <lineage>
        <taxon>Bacteria</taxon>
        <taxon>Pseudomonadati</taxon>
        <taxon>Pseudomonadota</taxon>
        <taxon>Alphaproteobacteria</taxon>
        <taxon>Rhodospirillales</taxon>
        <taxon>Thalassospiraceae</taxon>
        <taxon>Thalassospira</taxon>
    </lineage>
</organism>
<protein>
    <recommendedName>
        <fullName evidence="2">Antitoxin</fullName>
    </recommendedName>
</protein>
<dbReference type="Gene3D" id="3.40.1620.10">
    <property type="entry name" value="YefM-like domain"/>
    <property type="match status" value="1"/>
</dbReference>
<comment type="similarity">
    <text evidence="1 2">Belongs to the phD/YefM antitoxin family.</text>
</comment>
<dbReference type="Proteomes" id="UP000193396">
    <property type="component" value="Unassembled WGS sequence"/>
</dbReference>
<evidence type="ECO:0000256" key="1">
    <source>
        <dbReference type="ARBA" id="ARBA00009981"/>
    </source>
</evidence>
<evidence type="ECO:0000256" key="2">
    <source>
        <dbReference type="RuleBase" id="RU362080"/>
    </source>
</evidence>
<reference evidence="3 4" key="1">
    <citation type="submission" date="2014-03" db="EMBL/GenBank/DDBJ databases">
        <title>The draft genome sequence of Thalassospira alkalitolerans JCM 18968.</title>
        <authorList>
            <person name="Lai Q."/>
            <person name="Shao Z."/>
        </authorList>
    </citation>
    <scope>NUCLEOTIDE SEQUENCE [LARGE SCALE GENOMIC DNA]</scope>
    <source>
        <strain evidence="3 4">JCM 18968</strain>
    </source>
</reference>
<dbReference type="OrthoDB" id="9800503at2"/>
<gene>
    <name evidence="3" type="ORF">TALK_00420</name>
</gene>
<accession>A0A1Y2LGF3</accession>
<dbReference type="InterPro" id="IPR036165">
    <property type="entry name" value="YefM-like_sf"/>
</dbReference>
<comment type="caution">
    <text evidence="3">The sequence shown here is derived from an EMBL/GenBank/DDBJ whole genome shotgun (WGS) entry which is preliminary data.</text>
</comment>
<dbReference type="AlphaFoldDB" id="A0A1Y2LGF3"/>
<evidence type="ECO:0000313" key="3">
    <source>
        <dbReference type="EMBL" id="OSQ50015.1"/>
    </source>
</evidence>
<dbReference type="SUPFAM" id="SSF143120">
    <property type="entry name" value="YefM-like"/>
    <property type="match status" value="1"/>
</dbReference>
<dbReference type="RefSeq" id="WP_085614773.1">
    <property type="nucleotide sequence ID" value="NZ_JFKB01000001.1"/>
</dbReference>
<name>A0A1Y2LGF3_9PROT</name>
<evidence type="ECO:0000313" key="4">
    <source>
        <dbReference type="Proteomes" id="UP000193396"/>
    </source>
</evidence>
<comment type="function">
    <text evidence="2">Antitoxin component of a type II toxin-antitoxin (TA) system.</text>
</comment>
<dbReference type="EMBL" id="JFKB01000001">
    <property type="protein sequence ID" value="OSQ50015.1"/>
    <property type="molecule type" value="Genomic_DNA"/>
</dbReference>
<dbReference type="Pfam" id="PF02604">
    <property type="entry name" value="PhdYeFM_antitox"/>
    <property type="match status" value="1"/>
</dbReference>